<dbReference type="Pfam" id="PF10677">
    <property type="entry name" value="DUF2490"/>
    <property type="match status" value="1"/>
</dbReference>
<organism evidence="1 2">
    <name type="scientific">Salinimicrobium tongyeongense</name>
    <dbReference type="NCBI Taxonomy" id="2809707"/>
    <lineage>
        <taxon>Bacteria</taxon>
        <taxon>Pseudomonadati</taxon>
        <taxon>Bacteroidota</taxon>
        <taxon>Flavobacteriia</taxon>
        <taxon>Flavobacteriales</taxon>
        <taxon>Flavobacteriaceae</taxon>
        <taxon>Salinimicrobium</taxon>
    </lineage>
</organism>
<name>A0ABY6NN39_9FLAO</name>
<dbReference type="EMBL" id="CP069620">
    <property type="protein sequence ID" value="UZH53953.1"/>
    <property type="molecule type" value="Genomic_DNA"/>
</dbReference>
<gene>
    <name evidence="1" type="ORF">JRG66_07975</name>
</gene>
<keyword evidence="2" id="KW-1185">Reference proteome</keyword>
<reference evidence="1" key="1">
    <citation type="submission" date="2021-02" db="EMBL/GenBank/DDBJ databases">
        <title>Salinimicrobium sp. nov. isolated from seawater in Tongyeong, Republic of Korea.</title>
        <authorList>
            <person name="Lee S.-J."/>
        </authorList>
    </citation>
    <scope>NUCLEOTIDE SEQUENCE</scope>
    <source>
        <strain evidence="1">HN-2-9-2</strain>
    </source>
</reference>
<evidence type="ECO:0000313" key="1">
    <source>
        <dbReference type="EMBL" id="UZH53953.1"/>
    </source>
</evidence>
<dbReference type="Proteomes" id="UP001163981">
    <property type="component" value="Chromosome"/>
</dbReference>
<dbReference type="InterPro" id="IPR019619">
    <property type="entry name" value="DUF2490"/>
</dbReference>
<proteinExistence type="predicted"/>
<sequence>MALLQHYEMFGKFQFIMLRSGVAYAFSKDFSASVGYDYTYSEAFSEDSFTLQHRLWEEATLKTPFLSPYIAHRFRLESTWTRQQPEYDLSHRLRYRLKFDRALYKSLYFTAFNEVFINLKEPYFNQNRIHAGLGYSLLKDFKIEVGYLKNHFRRAHYDRIRLGMVFKTRFLEQKEP</sequence>
<evidence type="ECO:0000313" key="2">
    <source>
        <dbReference type="Proteomes" id="UP001163981"/>
    </source>
</evidence>
<accession>A0ABY6NN39</accession>
<protein>
    <submittedName>
        <fullName evidence="1">DUF2490 domain-containing protein</fullName>
    </submittedName>
</protein>